<gene>
    <name evidence="11" type="ORF">JGI23_00594</name>
</gene>
<evidence type="ECO:0000256" key="9">
    <source>
        <dbReference type="SAM" id="Phobius"/>
    </source>
</evidence>
<feature type="transmembrane region" description="Helical" evidence="9">
    <location>
        <begin position="30"/>
        <end position="50"/>
    </location>
</feature>
<comment type="subcellular location">
    <subcellularLocation>
        <location evidence="1">Cell membrane</location>
        <topology evidence="1">Multi-pass membrane protein</topology>
    </subcellularLocation>
    <subcellularLocation>
        <location evidence="8">Membrane</location>
        <topology evidence="8">Multi-pass membrane protein</topology>
    </subcellularLocation>
</comment>
<dbReference type="InterPro" id="IPR002898">
    <property type="entry name" value="MotA_ExbB_proton_chnl"/>
</dbReference>
<dbReference type="AlphaFoldDB" id="A0A0P1MTK0"/>
<dbReference type="InterPro" id="IPR050790">
    <property type="entry name" value="ExbB/TolQ_transport"/>
</dbReference>
<dbReference type="PANTHER" id="PTHR30625:SF15">
    <property type="entry name" value="BIOPOLYMER TRANSPORT PROTEIN EXBB"/>
    <property type="match status" value="1"/>
</dbReference>
<evidence type="ECO:0000259" key="10">
    <source>
        <dbReference type="Pfam" id="PF01618"/>
    </source>
</evidence>
<keyword evidence="6 9" id="KW-1133">Transmembrane helix</keyword>
<keyword evidence="7 9" id="KW-0472">Membrane</keyword>
<dbReference type="Proteomes" id="UP000199197">
    <property type="component" value="Unassembled WGS sequence"/>
</dbReference>
<protein>
    <submittedName>
        <fullName evidence="11">Biopolymer transport protein ExbB</fullName>
    </submittedName>
</protein>
<accession>A0A0P1MTK0</accession>
<evidence type="ECO:0000256" key="7">
    <source>
        <dbReference type="ARBA" id="ARBA00023136"/>
    </source>
</evidence>
<dbReference type="GO" id="GO:0017038">
    <property type="term" value="P:protein import"/>
    <property type="evidence" value="ECO:0007669"/>
    <property type="project" value="TreeGrafter"/>
</dbReference>
<comment type="similarity">
    <text evidence="8">Belongs to the exbB/tolQ family.</text>
</comment>
<evidence type="ECO:0000256" key="3">
    <source>
        <dbReference type="ARBA" id="ARBA00022475"/>
    </source>
</evidence>
<dbReference type="EMBL" id="CZVW01000005">
    <property type="protein sequence ID" value="CUS99062.1"/>
    <property type="molecule type" value="Genomic_DNA"/>
</dbReference>
<evidence type="ECO:0000256" key="5">
    <source>
        <dbReference type="ARBA" id="ARBA00022927"/>
    </source>
</evidence>
<name>A0A0P1MTK0_9BACT</name>
<evidence type="ECO:0000313" key="11">
    <source>
        <dbReference type="EMBL" id="CUS99062.1"/>
    </source>
</evidence>
<dbReference type="OrthoDB" id="9809716at2"/>
<dbReference type="GO" id="GO:0005886">
    <property type="term" value="C:plasma membrane"/>
    <property type="evidence" value="ECO:0007669"/>
    <property type="project" value="UniProtKB-SubCell"/>
</dbReference>
<evidence type="ECO:0000256" key="1">
    <source>
        <dbReference type="ARBA" id="ARBA00004651"/>
    </source>
</evidence>
<dbReference type="PANTHER" id="PTHR30625">
    <property type="entry name" value="PROTEIN TOLQ"/>
    <property type="match status" value="1"/>
</dbReference>
<evidence type="ECO:0000256" key="8">
    <source>
        <dbReference type="RuleBase" id="RU004057"/>
    </source>
</evidence>
<keyword evidence="4 9" id="KW-0812">Transmembrane</keyword>
<keyword evidence="5 8" id="KW-0653">Protein transport</keyword>
<proteinExistence type="inferred from homology"/>
<evidence type="ECO:0000256" key="6">
    <source>
        <dbReference type="ARBA" id="ARBA00022989"/>
    </source>
</evidence>
<dbReference type="RefSeq" id="WP_092348233.1">
    <property type="nucleotide sequence ID" value="NZ_CZVW01000005.1"/>
</dbReference>
<feature type="domain" description="MotA/TolQ/ExbB proton channel" evidence="10">
    <location>
        <begin position="109"/>
        <end position="216"/>
    </location>
</feature>
<organism evidence="11 12">
    <name type="scientific">Candidatus Chryseopegocella kryptomonas</name>
    <dbReference type="NCBI Taxonomy" id="1633643"/>
    <lineage>
        <taxon>Bacteria</taxon>
        <taxon>Pseudomonadati</taxon>
        <taxon>Candidatus Kryptoniota</taxon>
        <taxon>Candidatus Chryseopegocella</taxon>
    </lineage>
</organism>
<reference evidence="12" key="1">
    <citation type="submission" date="2015-11" db="EMBL/GenBank/DDBJ databases">
        <authorList>
            <person name="Varghese N."/>
        </authorList>
    </citation>
    <scope>NUCLEOTIDE SEQUENCE [LARGE SCALE GENOMIC DNA]</scope>
    <source>
        <strain evidence="12">JGI-23</strain>
    </source>
</reference>
<keyword evidence="3" id="KW-1003">Cell membrane</keyword>
<sequence length="287" mass="33040">MLLFIEQKSWWSWLWDNWLVDIIIKGGPAIMVPLFIFSVISLGIIIERIYRYLRIPKDKRIALILEEVEKILKENRKIEPVVSYFENKKDALSFVFLSVLKRYEFLLQENRSINDMRQELMDTAVDSTSEYLEEFLPVVATIANVATLLGLFGTIVGMIMSFDELAKGGRGDPAVVAHGISVALLTTAAGLTVAIPSVLGYSFLRRRAEKITRRLEPFENHFINTLLREHGRIEAYKAIVASIYRNGNLTEEESEYLRRKRIELDISDDEANAIEKEIIEKLKEKKD</sequence>
<keyword evidence="2 8" id="KW-0813">Transport</keyword>
<feature type="transmembrane region" description="Helical" evidence="9">
    <location>
        <begin position="180"/>
        <end position="204"/>
    </location>
</feature>
<evidence type="ECO:0000256" key="4">
    <source>
        <dbReference type="ARBA" id="ARBA00022692"/>
    </source>
</evidence>
<keyword evidence="12" id="KW-1185">Reference proteome</keyword>
<evidence type="ECO:0000313" key="12">
    <source>
        <dbReference type="Proteomes" id="UP000199197"/>
    </source>
</evidence>
<feature type="transmembrane region" description="Helical" evidence="9">
    <location>
        <begin position="135"/>
        <end position="160"/>
    </location>
</feature>
<evidence type="ECO:0000256" key="2">
    <source>
        <dbReference type="ARBA" id="ARBA00022448"/>
    </source>
</evidence>
<dbReference type="Pfam" id="PF01618">
    <property type="entry name" value="MotA_ExbB"/>
    <property type="match status" value="1"/>
</dbReference>